<dbReference type="Pfam" id="PF22705">
    <property type="entry name" value="C2-set_3"/>
    <property type="match status" value="1"/>
</dbReference>
<keyword evidence="4" id="KW-0812">Transmembrane</keyword>
<proteinExistence type="predicted"/>
<evidence type="ECO:0000256" key="1">
    <source>
        <dbReference type="ARBA" id="ARBA00004370"/>
    </source>
</evidence>
<sequence length="223" mass="25883">MRVEWFRPDLKDSQVHLYDDHVDKYTDQIQSYRGRTELNNQELQRGNASLKLSSVRVSDEGRYKCFIQSKYQYDDTTVNVSVEAVGRPPVITVDGFDHSGGLHLQCESEGWYPKPDLEWLNSEGVSLSSETTETHRNEDRFNVKHTITVHHRDDKIHCRVKLRHHVLETQIITTSKRYSSWRTSIILISVFVVLSVTAGILIAAFAHKNRGKMLEFLLSYIFM</sequence>
<dbReference type="SUPFAM" id="SSF48726">
    <property type="entry name" value="Immunoglobulin"/>
    <property type="match status" value="2"/>
</dbReference>
<dbReference type="InterPro" id="IPR013106">
    <property type="entry name" value="Ig_V-set"/>
</dbReference>
<keyword evidence="2 4" id="KW-0472">Membrane</keyword>
<evidence type="ECO:0000256" key="4">
    <source>
        <dbReference type="SAM" id="Phobius"/>
    </source>
</evidence>
<feature type="domain" description="Ig-like" evidence="5">
    <location>
        <begin position="1"/>
        <end position="81"/>
    </location>
</feature>
<protein>
    <submittedName>
        <fullName evidence="6">Butyrophilin-like protein 3</fullName>
    </submittedName>
</protein>
<dbReference type="InterPro" id="IPR053896">
    <property type="entry name" value="BTN3A2-like_Ig-C"/>
</dbReference>
<organism evidence="6 7">
    <name type="scientific">Labeo rohita</name>
    <name type="common">Indian major carp</name>
    <name type="synonym">Cyprinus rohita</name>
    <dbReference type="NCBI Taxonomy" id="84645"/>
    <lineage>
        <taxon>Eukaryota</taxon>
        <taxon>Metazoa</taxon>
        <taxon>Chordata</taxon>
        <taxon>Craniata</taxon>
        <taxon>Vertebrata</taxon>
        <taxon>Euteleostomi</taxon>
        <taxon>Actinopterygii</taxon>
        <taxon>Neopterygii</taxon>
        <taxon>Teleostei</taxon>
        <taxon>Ostariophysi</taxon>
        <taxon>Cypriniformes</taxon>
        <taxon>Cyprinidae</taxon>
        <taxon>Labeoninae</taxon>
        <taxon>Labeonini</taxon>
        <taxon>Labeo</taxon>
    </lineage>
</organism>
<dbReference type="InterPro" id="IPR007110">
    <property type="entry name" value="Ig-like_dom"/>
</dbReference>
<name>A0ABQ8LCX0_LABRO</name>
<dbReference type="InterPro" id="IPR050504">
    <property type="entry name" value="IgSF_BTN/MOG"/>
</dbReference>
<reference evidence="6 7" key="1">
    <citation type="submission" date="2022-01" db="EMBL/GenBank/DDBJ databases">
        <title>A high-quality chromosome-level genome assembly of rohu carp, Labeo rohita.</title>
        <authorList>
            <person name="Arick M.A. II"/>
            <person name="Hsu C.-Y."/>
            <person name="Magbanua Z."/>
            <person name="Pechanova O."/>
            <person name="Grover C."/>
            <person name="Miller E."/>
            <person name="Thrash A."/>
            <person name="Ezzel L."/>
            <person name="Alam S."/>
            <person name="Benzie J."/>
            <person name="Hamilton M."/>
            <person name="Karsi A."/>
            <person name="Lawrence M.L."/>
            <person name="Peterson D.G."/>
        </authorList>
    </citation>
    <scope>NUCLEOTIDE SEQUENCE [LARGE SCALE GENOMIC DNA]</scope>
    <source>
        <strain evidence="7">BAU-BD-2019</strain>
        <tissue evidence="6">Blood</tissue>
    </source>
</reference>
<dbReference type="Pfam" id="PF07686">
    <property type="entry name" value="V-set"/>
    <property type="match status" value="1"/>
</dbReference>
<evidence type="ECO:0000259" key="5">
    <source>
        <dbReference type="PROSITE" id="PS50835"/>
    </source>
</evidence>
<dbReference type="EMBL" id="JACTAM010000301">
    <property type="protein sequence ID" value="KAI2647503.1"/>
    <property type="molecule type" value="Genomic_DNA"/>
</dbReference>
<keyword evidence="4" id="KW-1133">Transmembrane helix</keyword>
<gene>
    <name evidence="6" type="ORF">H4Q32_024534</name>
</gene>
<feature type="domain" description="Ig-like" evidence="5">
    <location>
        <begin position="88"/>
        <end position="179"/>
    </location>
</feature>
<keyword evidence="3" id="KW-0393">Immunoglobulin domain</keyword>
<dbReference type="PROSITE" id="PS50835">
    <property type="entry name" value="IG_LIKE"/>
    <property type="match status" value="2"/>
</dbReference>
<evidence type="ECO:0000256" key="2">
    <source>
        <dbReference type="ARBA" id="ARBA00023136"/>
    </source>
</evidence>
<comment type="caution">
    <text evidence="6">The sequence shown here is derived from an EMBL/GenBank/DDBJ whole genome shotgun (WGS) entry which is preliminary data.</text>
</comment>
<keyword evidence="7" id="KW-1185">Reference proteome</keyword>
<dbReference type="InterPro" id="IPR036179">
    <property type="entry name" value="Ig-like_dom_sf"/>
</dbReference>
<evidence type="ECO:0000256" key="3">
    <source>
        <dbReference type="ARBA" id="ARBA00023319"/>
    </source>
</evidence>
<dbReference type="PANTHER" id="PTHR24100:SF151">
    <property type="entry name" value="ICOS LIGAND"/>
    <property type="match status" value="1"/>
</dbReference>
<evidence type="ECO:0000313" key="6">
    <source>
        <dbReference type="EMBL" id="KAI2647503.1"/>
    </source>
</evidence>
<dbReference type="PANTHER" id="PTHR24100">
    <property type="entry name" value="BUTYROPHILIN"/>
    <property type="match status" value="1"/>
</dbReference>
<dbReference type="InterPro" id="IPR013783">
    <property type="entry name" value="Ig-like_fold"/>
</dbReference>
<dbReference type="Proteomes" id="UP000830375">
    <property type="component" value="Unassembled WGS sequence"/>
</dbReference>
<evidence type="ECO:0000313" key="7">
    <source>
        <dbReference type="Proteomes" id="UP000830375"/>
    </source>
</evidence>
<accession>A0ABQ8LCX0</accession>
<feature type="transmembrane region" description="Helical" evidence="4">
    <location>
        <begin position="185"/>
        <end position="206"/>
    </location>
</feature>
<dbReference type="Gene3D" id="2.60.40.10">
    <property type="entry name" value="Immunoglobulins"/>
    <property type="match status" value="2"/>
</dbReference>
<comment type="subcellular location">
    <subcellularLocation>
        <location evidence="1">Membrane</location>
    </subcellularLocation>
</comment>